<dbReference type="EMBL" id="JACXAI010000005">
    <property type="protein sequence ID" value="MBD1379772.1"/>
    <property type="molecule type" value="Genomic_DNA"/>
</dbReference>
<evidence type="ECO:0000313" key="4">
    <source>
        <dbReference type="EMBL" id="MBD1379772.1"/>
    </source>
</evidence>
<keyword evidence="5" id="KW-1185">Reference proteome</keyword>
<dbReference type="InterPro" id="IPR018778">
    <property type="entry name" value="T7SS_EssB"/>
</dbReference>
<accession>A0A926RX44</accession>
<feature type="compositionally biased region" description="Basic and acidic residues" evidence="2">
    <location>
        <begin position="379"/>
        <end position="389"/>
    </location>
</feature>
<evidence type="ECO:0000256" key="3">
    <source>
        <dbReference type="SAM" id="Phobius"/>
    </source>
</evidence>
<sequence length="440" mass="51495">MSEKKQSYLQQQLEAIITKEDGYTFSFQKEKIKLDHAVEMDMVKEMDPSIQRDIILSDDELKIVVKPPESYLSFLHIKKKNMHSKYLLAYQLVKQVKDFSFSRLHLCVCPENIVFDQSLTPYFLHYGVKESLPPYEKDADRLWIELKATVAAAIDHKYTFHQYLNFHETLELTPLSKEVLSAETEEELLHLLEEKIVQLEESEKSLIHIPQKKWKLTRYIALGFLICLIPALIYTIYSMFILQPKQEAFVASNEQFLGSDYSEVVNTLSNYGVEEMPNVVKFQLASAFIVNESLTEEQKENVRNTITLQSDPRYFDYWIHIGRGTAKDALDIARSLEDRDLIMFGLLKYEEEIKSDESLSSEEKQKQLEEVESEIEQYQEEKEAQREEEQQQEDEQQAREQVEQQQPAEQKNDQQPAKDQNQPADQKEASEEQPKEKSAN</sequence>
<comment type="similarity">
    <text evidence="1">Belongs to the EssB family.</text>
</comment>
<dbReference type="RefSeq" id="WP_191156721.1">
    <property type="nucleotide sequence ID" value="NZ_JACXAI010000005.1"/>
</dbReference>
<reference evidence="4" key="1">
    <citation type="submission" date="2020-09" db="EMBL/GenBank/DDBJ databases">
        <title>A novel bacterium of genus Bacillus, isolated from South China Sea.</title>
        <authorList>
            <person name="Huang H."/>
            <person name="Mo K."/>
            <person name="Hu Y."/>
        </authorList>
    </citation>
    <scope>NUCLEOTIDE SEQUENCE</scope>
    <source>
        <strain evidence="4">IB182487</strain>
    </source>
</reference>
<dbReference type="Gene3D" id="1.25.40.680">
    <property type="entry name" value="Type VII secretion system EssB, C-terminal-like domain"/>
    <property type="match status" value="1"/>
</dbReference>
<proteinExistence type="inferred from homology"/>
<evidence type="ECO:0000256" key="1">
    <source>
        <dbReference type="ARBA" id="ARBA00010163"/>
    </source>
</evidence>
<protein>
    <submittedName>
        <fullName evidence="4">Type VII secretion protein EssB</fullName>
    </submittedName>
</protein>
<feature type="compositionally biased region" description="Polar residues" evidence="2">
    <location>
        <begin position="413"/>
        <end position="424"/>
    </location>
</feature>
<dbReference type="InterPro" id="IPR042565">
    <property type="entry name" value="T7SS_EssB_C"/>
</dbReference>
<keyword evidence="3" id="KW-0812">Transmembrane</keyword>
<evidence type="ECO:0000313" key="5">
    <source>
        <dbReference type="Proteomes" id="UP000626844"/>
    </source>
</evidence>
<dbReference type="AlphaFoldDB" id="A0A926RX44"/>
<feature type="region of interest" description="Disordered" evidence="2">
    <location>
        <begin position="354"/>
        <end position="440"/>
    </location>
</feature>
<keyword evidence="3" id="KW-0472">Membrane</keyword>
<feature type="compositionally biased region" description="Basic and acidic residues" evidence="2">
    <location>
        <begin position="425"/>
        <end position="440"/>
    </location>
</feature>
<evidence type="ECO:0000256" key="2">
    <source>
        <dbReference type="SAM" id="MobiDB-lite"/>
    </source>
</evidence>
<feature type="transmembrane region" description="Helical" evidence="3">
    <location>
        <begin position="219"/>
        <end position="242"/>
    </location>
</feature>
<name>A0A926RX44_9BACI</name>
<dbReference type="Gene3D" id="1.10.510.10">
    <property type="entry name" value="Transferase(Phosphotransferase) domain 1"/>
    <property type="match status" value="1"/>
</dbReference>
<dbReference type="Pfam" id="PF10140">
    <property type="entry name" value="YukC"/>
    <property type="match status" value="1"/>
</dbReference>
<organism evidence="4 5">
    <name type="scientific">Metabacillus arenae</name>
    <dbReference type="NCBI Taxonomy" id="2771434"/>
    <lineage>
        <taxon>Bacteria</taxon>
        <taxon>Bacillati</taxon>
        <taxon>Bacillota</taxon>
        <taxon>Bacilli</taxon>
        <taxon>Bacillales</taxon>
        <taxon>Bacillaceae</taxon>
        <taxon>Metabacillus</taxon>
    </lineage>
</organism>
<dbReference type="NCBIfam" id="TIGR03926">
    <property type="entry name" value="T7_EssB"/>
    <property type="match status" value="1"/>
</dbReference>
<keyword evidence="3" id="KW-1133">Transmembrane helix</keyword>
<comment type="caution">
    <text evidence="4">The sequence shown here is derived from an EMBL/GenBank/DDBJ whole genome shotgun (WGS) entry which is preliminary data.</text>
</comment>
<dbReference type="Proteomes" id="UP000626844">
    <property type="component" value="Unassembled WGS sequence"/>
</dbReference>
<feature type="compositionally biased region" description="Basic and acidic residues" evidence="2">
    <location>
        <begin position="354"/>
        <end position="369"/>
    </location>
</feature>
<gene>
    <name evidence="4" type="primary">essB</name>
    <name evidence="4" type="ORF">IC621_05965</name>
</gene>